<dbReference type="Pfam" id="PF07686">
    <property type="entry name" value="V-set"/>
    <property type="match status" value="2"/>
</dbReference>
<evidence type="ECO:0000259" key="3">
    <source>
        <dbReference type="SMART" id="SM00409"/>
    </source>
</evidence>
<accession>A0ABR3L127</accession>
<evidence type="ECO:0000256" key="2">
    <source>
        <dbReference type="SAM" id="SignalP"/>
    </source>
</evidence>
<reference evidence="4 5" key="1">
    <citation type="submission" date="2023-09" db="EMBL/GenBank/DDBJ databases">
        <authorList>
            <person name="Wang M."/>
        </authorList>
    </citation>
    <scope>NUCLEOTIDE SEQUENCE [LARGE SCALE GENOMIC DNA]</scope>
    <source>
        <strain evidence="4">GT-2023</strain>
        <tissue evidence="4">Liver</tissue>
    </source>
</reference>
<sequence length="509" mass="56919">MLLVFLLLLKADVFGTQTVETKSMSVIEGDAVTLQTDLSEIQNDDTILWMFGPKDFLISQIKRQDDLTSFFVTDNVEFRGRLQVDQNTGSLTIRNTRIRHSGQYKLTISREKITFKVFNITVSVVVSEMDGIKSVPVSVMEGEAVTLHADSVIHQYTLMLWWFGDKGILLAKIDTEINETLLNNVAEGFVNRLQIDQTGSLTIKNTRKTDSGLYELQIRGSEKLQRFLISVLDPGLSSGVIAGIVCVCIFFLLLLIAYLIYYCHRISKLKRKMVKEKKETVMEGESVTLHAGLSETQGDITLKWCYETDDNLIAEIKGGDRRANAGADGRFRSKLRLTEIGDLTISNVRPIHSGLYKLKISSRGRKTKYMRFIVTVSVKAVSVTAGSSVTLQTNAKIQSDDLILWTLGAENLLVVKKDSGTTTVNKNYRGRLRLGKMTASLTISNITNTDSGHFKLQIINTVKSTIRRISVTVTGSTRNQVSELETVVMLLLHEDEVDGVSEQEETWSL</sequence>
<feature type="domain" description="Immunoglobulin" evidence="3">
    <location>
        <begin position="21"/>
        <end position="123"/>
    </location>
</feature>
<dbReference type="InterPro" id="IPR003599">
    <property type="entry name" value="Ig_sub"/>
</dbReference>
<feature type="domain" description="Immunoglobulin" evidence="3">
    <location>
        <begin position="378"/>
        <end position="474"/>
    </location>
</feature>
<dbReference type="Proteomes" id="UP001558613">
    <property type="component" value="Unassembled WGS sequence"/>
</dbReference>
<feature type="domain" description="Immunoglobulin" evidence="3">
    <location>
        <begin position="276"/>
        <end position="377"/>
    </location>
</feature>
<dbReference type="Gene3D" id="2.60.40.10">
    <property type="entry name" value="Immunoglobulins"/>
    <property type="match status" value="4"/>
</dbReference>
<dbReference type="SMART" id="SM00409">
    <property type="entry name" value="IG"/>
    <property type="match status" value="4"/>
</dbReference>
<comment type="caution">
    <text evidence="4">The sequence shown here is derived from an EMBL/GenBank/DDBJ whole genome shotgun (WGS) entry which is preliminary data.</text>
</comment>
<dbReference type="InterPro" id="IPR013106">
    <property type="entry name" value="Ig_V-set"/>
</dbReference>
<feature type="chain" id="PRO_5047287331" description="Immunoglobulin domain-containing protein" evidence="2">
    <location>
        <begin position="16"/>
        <end position="509"/>
    </location>
</feature>
<dbReference type="PANTHER" id="PTHR21063:SF4">
    <property type="entry name" value="CD48 ANTIGEN-RELATED"/>
    <property type="match status" value="1"/>
</dbReference>
<evidence type="ECO:0000256" key="1">
    <source>
        <dbReference type="SAM" id="Phobius"/>
    </source>
</evidence>
<feature type="signal peptide" evidence="2">
    <location>
        <begin position="1"/>
        <end position="15"/>
    </location>
</feature>
<dbReference type="PANTHER" id="PTHR21063">
    <property type="entry name" value="LFA-3"/>
    <property type="match status" value="1"/>
</dbReference>
<dbReference type="EMBL" id="JAYMGO010000222">
    <property type="protein sequence ID" value="KAL1246587.1"/>
    <property type="molecule type" value="Genomic_DNA"/>
</dbReference>
<dbReference type="InterPro" id="IPR036179">
    <property type="entry name" value="Ig-like_dom_sf"/>
</dbReference>
<keyword evidence="2" id="KW-0732">Signal</keyword>
<organism evidence="4 5">
    <name type="scientific">Cirrhinus molitorella</name>
    <name type="common">mud carp</name>
    <dbReference type="NCBI Taxonomy" id="172907"/>
    <lineage>
        <taxon>Eukaryota</taxon>
        <taxon>Metazoa</taxon>
        <taxon>Chordata</taxon>
        <taxon>Craniata</taxon>
        <taxon>Vertebrata</taxon>
        <taxon>Euteleostomi</taxon>
        <taxon>Actinopterygii</taxon>
        <taxon>Neopterygii</taxon>
        <taxon>Teleostei</taxon>
        <taxon>Ostariophysi</taxon>
        <taxon>Cypriniformes</taxon>
        <taxon>Cyprinidae</taxon>
        <taxon>Labeoninae</taxon>
        <taxon>Labeonini</taxon>
        <taxon>Cirrhinus</taxon>
    </lineage>
</organism>
<proteinExistence type="predicted"/>
<name>A0ABR3L127_9TELE</name>
<keyword evidence="1" id="KW-1133">Transmembrane helix</keyword>
<evidence type="ECO:0000313" key="5">
    <source>
        <dbReference type="Proteomes" id="UP001558613"/>
    </source>
</evidence>
<keyword evidence="5" id="KW-1185">Reference proteome</keyword>
<keyword evidence="1" id="KW-0812">Transmembrane</keyword>
<evidence type="ECO:0000313" key="4">
    <source>
        <dbReference type="EMBL" id="KAL1246587.1"/>
    </source>
</evidence>
<feature type="transmembrane region" description="Helical" evidence="1">
    <location>
        <begin position="240"/>
        <end position="263"/>
    </location>
</feature>
<keyword evidence="1" id="KW-0472">Membrane</keyword>
<protein>
    <recommendedName>
        <fullName evidence="3">Immunoglobulin domain-containing protein</fullName>
    </recommendedName>
</protein>
<dbReference type="InterPro" id="IPR013783">
    <property type="entry name" value="Ig-like_fold"/>
</dbReference>
<gene>
    <name evidence="4" type="ORF">QQF64_034550</name>
</gene>
<dbReference type="SUPFAM" id="SSF48726">
    <property type="entry name" value="Immunoglobulin"/>
    <property type="match status" value="4"/>
</dbReference>
<feature type="domain" description="Immunoglobulin" evidence="3">
    <location>
        <begin position="134"/>
        <end position="232"/>
    </location>
</feature>